<name>A0A3S5D855_SEROD</name>
<dbReference type="Pfam" id="PF16157">
    <property type="entry name" value="DUF4865"/>
    <property type="match status" value="1"/>
</dbReference>
<evidence type="ECO:0000313" key="2">
    <source>
        <dbReference type="Proteomes" id="UP000281391"/>
    </source>
</evidence>
<dbReference type="KEGG" id="sof:NCTC11214_05499"/>
<evidence type="ECO:0008006" key="3">
    <source>
        <dbReference type="Google" id="ProtNLM"/>
    </source>
</evidence>
<dbReference type="InterPro" id="IPR032349">
    <property type="entry name" value="DUF4865"/>
</dbReference>
<dbReference type="EMBL" id="LR134117">
    <property type="protein sequence ID" value="VDZ65499.1"/>
    <property type="molecule type" value="Genomic_DNA"/>
</dbReference>
<accession>A0A3S5D855</accession>
<sequence>MLAMQYRFTLPADYPMEIIRQRIATAGPLLDNCPQLMIKAYLYALKGEHGAENRYAPFYLWNSSQGMSAFLLGQGFVGLTQSFGWPQVDHWLPWLAHIDRAQLTHARFASIERRPIAPFSDLSRLRSRQRADPQAVASISAFDPAAWQLLRMRLWRTAPARLSGAAQWYAVGHVSAPFDSSAVANPL</sequence>
<organism evidence="1 2">
    <name type="scientific">Serratia odorifera</name>
    <dbReference type="NCBI Taxonomy" id="618"/>
    <lineage>
        <taxon>Bacteria</taxon>
        <taxon>Pseudomonadati</taxon>
        <taxon>Pseudomonadota</taxon>
        <taxon>Gammaproteobacteria</taxon>
        <taxon>Enterobacterales</taxon>
        <taxon>Yersiniaceae</taxon>
        <taxon>Serratia</taxon>
    </lineage>
</organism>
<proteinExistence type="predicted"/>
<evidence type="ECO:0000313" key="1">
    <source>
        <dbReference type="EMBL" id="VDZ65499.1"/>
    </source>
</evidence>
<dbReference type="RefSeq" id="WP_004965540.1">
    <property type="nucleotide sequence ID" value="NZ_JAEKCK010000001.1"/>
</dbReference>
<gene>
    <name evidence="1" type="ORF">NCTC11214_05499</name>
</gene>
<reference evidence="1 2" key="1">
    <citation type="submission" date="2018-12" db="EMBL/GenBank/DDBJ databases">
        <authorList>
            <consortium name="Pathogen Informatics"/>
        </authorList>
    </citation>
    <scope>NUCLEOTIDE SEQUENCE [LARGE SCALE GENOMIC DNA]</scope>
    <source>
        <strain evidence="1 2">NCTC11214</strain>
    </source>
</reference>
<dbReference type="AlphaFoldDB" id="A0A3S5D855"/>
<dbReference type="Proteomes" id="UP000281391">
    <property type="component" value="Chromosome"/>
</dbReference>
<protein>
    <recommendedName>
        <fullName evidence="3">DUF4865 domain-containing protein</fullName>
    </recommendedName>
</protein>